<sequence length="643" mass="71992">MSSEPLALPAAGWPDWLGDYVRDRLRTAADTVEQLKAATPGDTADVLGLWNDADIALRGADSAAHLFAEVHPDSEVRRLAEELVQDVDRARTERDLDRALYDIVAATDSSHLDEVSARMRAHVLRDFRRSGVDRDEGTRSRLREISERLTVLEQEFGRAIREDVRSIRVSPGTLEGLPADFVTAHPPAADGLVTVTTDYPDYLPFRTYARDADARRALTVEFESRGWPANDAVLHEILDLRAEKARLLGFDSWPDYDADVKMIGSGHAIAEFIERIASAADAAGRRDLETLLARRREDEPTATSIDRSEVGYYTELVRREQYDVDAREVRRYFDFPRVRAGLLEVTGRLFGLEYRPVDVARWHEDVAVYDVYADGERRGRIYLDLHPREGKYKHAAQFDLVGGVAGKLLPEGVLVCNFSRGLMEHQHVVTLFHEFGHLIHHVVGGHQNWARFSGVATEWDFVEAPSQMLEEWAWDATILATFAVDETGAPIPAELVERMRAAKEFGKGISVLTQVGYTEISYLLHQDRPADHDPVVVDAVTRHSGIAEVPRTHFQASFGHLAGYTSAYYTYLWSLVIAKDLFSAFDAGDLFDPIVAQRYRDSILAPGGSRDAADSVADFLGRPFTFDAFAAWLDRAPIPHTPA</sequence>
<dbReference type="SUPFAM" id="SSF55486">
    <property type="entry name" value="Metalloproteases ('zincins'), catalytic domain"/>
    <property type="match status" value="1"/>
</dbReference>
<dbReference type="EC" id="3.4.24.15" evidence="9"/>
<keyword evidence="2 7" id="KW-0645">Protease</keyword>
<keyword evidence="4 7" id="KW-0378">Hydrolase</keyword>
<dbReference type="GO" id="GO:0016787">
    <property type="term" value="F:hydrolase activity"/>
    <property type="evidence" value="ECO:0007669"/>
    <property type="project" value="UniProtKB-KW"/>
</dbReference>
<evidence type="ECO:0000256" key="5">
    <source>
        <dbReference type="ARBA" id="ARBA00022833"/>
    </source>
</evidence>
<organism evidence="9 10">
    <name type="scientific">Nocardia kruczakiae</name>
    <dbReference type="NCBI Taxonomy" id="261477"/>
    <lineage>
        <taxon>Bacteria</taxon>
        <taxon>Bacillati</taxon>
        <taxon>Actinomycetota</taxon>
        <taxon>Actinomycetes</taxon>
        <taxon>Mycobacteriales</taxon>
        <taxon>Nocardiaceae</taxon>
        <taxon>Nocardia</taxon>
    </lineage>
</organism>
<accession>A0ABU1X7F1</accession>
<feature type="domain" description="Peptidase M3A/M3B catalytic" evidence="8">
    <location>
        <begin position="207"/>
        <end position="629"/>
    </location>
</feature>
<keyword evidence="5 7" id="KW-0862">Zinc</keyword>
<dbReference type="PANTHER" id="PTHR11804:SF84">
    <property type="entry name" value="SACCHAROLYSIN"/>
    <property type="match status" value="1"/>
</dbReference>
<keyword evidence="6 7" id="KW-0482">Metalloprotease</keyword>
<comment type="cofactor">
    <cofactor evidence="7">
        <name>Zn(2+)</name>
        <dbReference type="ChEBI" id="CHEBI:29105"/>
    </cofactor>
    <text evidence="7">Binds 1 zinc ion.</text>
</comment>
<evidence type="ECO:0000256" key="7">
    <source>
        <dbReference type="RuleBase" id="RU003435"/>
    </source>
</evidence>
<keyword evidence="10" id="KW-1185">Reference proteome</keyword>
<comment type="similarity">
    <text evidence="1 7">Belongs to the peptidase M3 family.</text>
</comment>
<dbReference type="InterPro" id="IPR001567">
    <property type="entry name" value="Pept_M3A_M3B_dom"/>
</dbReference>
<evidence type="ECO:0000256" key="3">
    <source>
        <dbReference type="ARBA" id="ARBA00022723"/>
    </source>
</evidence>
<proteinExistence type="inferred from homology"/>
<dbReference type="InterPro" id="IPR045090">
    <property type="entry name" value="Pept_M3A_M3B"/>
</dbReference>
<dbReference type="InterPro" id="IPR024077">
    <property type="entry name" value="Neurolysin/TOP_dom2"/>
</dbReference>
<dbReference type="Gene3D" id="1.10.1370.10">
    <property type="entry name" value="Neurolysin, domain 3"/>
    <property type="match status" value="1"/>
</dbReference>
<comment type="caution">
    <text evidence="9">The sequence shown here is derived from an EMBL/GenBank/DDBJ whole genome shotgun (WGS) entry which is preliminary data.</text>
</comment>
<evidence type="ECO:0000313" key="10">
    <source>
        <dbReference type="Proteomes" id="UP001251217"/>
    </source>
</evidence>
<dbReference type="InterPro" id="IPR024079">
    <property type="entry name" value="MetalloPept_cat_dom_sf"/>
</dbReference>
<dbReference type="Gene3D" id="3.40.390.10">
    <property type="entry name" value="Collagenase (Catalytic Domain)"/>
    <property type="match status" value="1"/>
</dbReference>
<evidence type="ECO:0000256" key="2">
    <source>
        <dbReference type="ARBA" id="ARBA00022670"/>
    </source>
</evidence>
<evidence type="ECO:0000256" key="1">
    <source>
        <dbReference type="ARBA" id="ARBA00006040"/>
    </source>
</evidence>
<dbReference type="PANTHER" id="PTHR11804">
    <property type="entry name" value="PROTEASE M3 THIMET OLIGOPEPTIDASE-RELATED"/>
    <property type="match status" value="1"/>
</dbReference>
<evidence type="ECO:0000256" key="4">
    <source>
        <dbReference type="ARBA" id="ARBA00022801"/>
    </source>
</evidence>
<reference evidence="9 10" key="1">
    <citation type="submission" date="2023-07" db="EMBL/GenBank/DDBJ databases">
        <title>Sorghum-associated microbial communities from plants grown in Nebraska, USA.</title>
        <authorList>
            <person name="Schachtman D."/>
        </authorList>
    </citation>
    <scope>NUCLEOTIDE SEQUENCE [LARGE SCALE GENOMIC DNA]</scope>
    <source>
        <strain evidence="9 10">4272</strain>
    </source>
</reference>
<keyword evidence="3 7" id="KW-0479">Metal-binding</keyword>
<dbReference type="EMBL" id="JAVDWW010000001">
    <property type="protein sequence ID" value="MDR7166485.1"/>
    <property type="molecule type" value="Genomic_DNA"/>
</dbReference>
<dbReference type="CDD" id="cd06455">
    <property type="entry name" value="M3A_TOP"/>
    <property type="match status" value="1"/>
</dbReference>
<evidence type="ECO:0000259" key="8">
    <source>
        <dbReference type="Pfam" id="PF01432"/>
    </source>
</evidence>
<evidence type="ECO:0000256" key="6">
    <source>
        <dbReference type="ARBA" id="ARBA00023049"/>
    </source>
</evidence>
<evidence type="ECO:0000313" key="9">
    <source>
        <dbReference type="EMBL" id="MDR7166485.1"/>
    </source>
</evidence>
<dbReference type="Pfam" id="PF01432">
    <property type="entry name" value="Peptidase_M3"/>
    <property type="match status" value="1"/>
</dbReference>
<dbReference type="Proteomes" id="UP001251217">
    <property type="component" value="Unassembled WGS sequence"/>
</dbReference>
<gene>
    <name evidence="9" type="ORF">J2W56_000203</name>
</gene>
<name>A0ABU1X7F1_9NOCA</name>
<protein>
    <submittedName>
        <fullName evidence="9">Thimet oligopeptidase</fullName>
        <ecNumber evidence="9">3.4.24.15</ecNumber>
    </submittedName>
</protein>
<dbReference type="RefSeq" id="WP_310398548.1">
    <property type="nucleotide sequence ID" value="NZ_JAVDWW010000001.1"/>
</dbReference>